<dbReference type="Pfam" id="PF01979">
    <property type="entry name" value="Amidohydro_1"/>
    <property type="match status" value="1"/>
</dbReference>
<dbReference type="PANTHER" id="PTHR43668">
    <property type="entry name" value="ALLANTOINASE"/>
    <property type="match status" value="1"/>
</dbReference>
<dbReference type="EMBL" id="ABXB03000001">
    <property type="protein sequence ID" value="EFA23628.1"/>
    <property type="molecule type" value="Genomic_DNA"/>
</dbReference>
<dbReference type="Proteomes" id="UP000029074">
    <property type="component" value="Unassembled WGS sequence"/>
</dbReference>
<accession>D1NSH6</accession>
<evidence type="ECO:0000313" key="10">
    <source>
        <dbReference type="Proteomes" id="UP000003656"/>
    </source>
</evidence>
<gene>
    <name evidence="9" type="ORF">BGLCM_0982</name>
    <name evidence="8" type="ORF">BIFGAL_02733</name>
</gene>
<dbReference type="Proteomes" id="UP000003656">
    <property type="component" value="Unassembled WGS sequence"/>
</dbReference>
<comment type="function">
    <text evidence="2">Catalyzes the reversible cyclization of carbamoyl aspartate to dihydroorotate.</text>
</comment>
<dbReference type="RefSeq" id="WP_006294140.1">
    <property type="nucleotide sequence ID" value="NZ_ABXB03000001.1"/>
</dbReference>
<dbReference type="InterPro" id="IPR050138">
    <property type="entry name" value="DHOase/Allantoinase_Hydrolase"/>
</dbReference>
<dbReference type="InterPro" id="IPR011059">
    <property type="entry name" value="Metal-dep_hydrolase_composite"/>
</dbReference>
<dbReference type="eggNOG" id="COG0044">
    <property type="taxonomic scope" value="Bacteria"/>
</dbReference>
<dbReference type="SUPFAM" id="SSF51556">
    <property type="entry name" value="Metallo-dependent hydrolases"/>
    <property type="match status" value="1"/>
</dbReference>
<proteinExistence type="inferred from homology"/>
<dbReference type="EC" id="3.5.2.3" evidence="9"/>
<dbReference type="Gene3D" id="2.30.40.10">
    <property type="entry name" value="Urease, subunit C, domain 1"/>
    <property type="match status" value="1"/>
</dbReference>
<feature type="domain" description="Amidohydrolase-related" evidence="7">
    <location>
        <begin position="45"/>
        <end position="389"/>
    </location>
</feature>
<keyword evidence="5 8" id="KW-0378">Hydrolase</keyword>
<dbReference type="NCBIfam" id="TIGR00857">
    <property type="entry name" value="pyrC_multi"/>
    <property type="match status" value="1"/>
</dbReference>
<evidence type="ECO:0000313" key="8">
    <source>
        <dbReference type="EMBL" id="EFA23628.1"/>
    </source>
</evidence>
<dbReference type="EMBL" id="JGYW01000005">
    <property type="protein sequence ID" value="KFI58689.1"/>
    <property type="molecule type" value="Genomic_DNA"/>
</dbReference>
<dbReference type="PROSITE" id="PS00483">
    <property type="entry name" value="DIHYDROOROTASE_2"/>
    <property type="match status" value="1"/>
</dbReference>
<evidence type="ECO:0000313" key="9">
    <source>
        <dbReference type="EMBL" id="KFI58689.1"/>
    </source>
</evidence>
<dbReference type="InterPro" id="IPR002195">
    <property type="entry name" value="Dihydroorotase_CS"/>
</dbReference>
<dbReference type="AlphaFoldDB" id="D1NSH6"/>
<dbReference type="GO" id="GO:0006145">
    <property type="term" value="P:purine nucleobase catabolic process"/>
    <property type="evidence" value="ECO:0007669"/>
    <property type="project" value="TreeGrafter"/>
</dbReference>
<dbReference type="CDD" id="cd01317">
    <property type="entry name" value="DHOase_IIa"/>
    <property type="match status" value="1"/>
</dbReference>
<evidence type="ECO:0000256" key="5">
    <source>
        <dbReference type="ARBA" id="ARBA00022801"/>
    </source>
</evidence>
<keyword evidence="4" id="KW-0479">Metal-binding</keyword>
<comment type="caution">
    <text evidence="8">The sequence shown here is derived from an EMBL/GenBank/DDBJ whole genome shotgun (WGS) entry which is preliminary data.</text>
</comment>
<evidence type="ECO:0000313" key="11">
    <source>
        <dbReference type="Proteomes" id="UP000029074"/>
    </source>
</evidence>
<comment type="cofactor">
    <cofactor evidence="1">
        <name>Zn(2+)</name>
        <dbReference type="ChEBI" id="CHEBI:29105"/>
    </cofactor>
</comment>
<dbReference type="InterPro" id="IPR004722">
    <property type="entry name" value="DHOase"/>
</dbReference>
<dbReference type="PROSITE" id="PS00482">
    <property type="entry name" value="DIHYDROOROTASE_1"/>
    <property type="match status" value="1"/>
</dbReference>
<dbReference type="SUPFAM" id="SSF51338">
    <property type="entry name" value="Composite domain of metallo-dependent hydrolases"/>
    <property type="match status" value="1"/>
</dbReference>
<dbReference type="GO" id="GO:0004151">
    <property type="term" value="F:dihydroorotase activity"/>
    <property type="evidence" value="ECO:0007669"/>
    <property type="project" value="UniProtKB-EC"/>
</dbReference>
<evidence type="ECO:0000256" key="4">
    <source>
        <dbReference type="ARBA" id="ARBA00022723"/>
    </source>
</evidence>
<protein>
    <submittedName>
        <fullName evidence="8">Amidohydrolase family protein</fullName>
    </submittedName>
    <submittedName>
        <fullName evidence="9">Dihydroorotase</fullName>
        <ecNumber evidence="9">3.5.2.3</ecNumber>
    </submittedName>
</protein>
<dbReference type="Gene3D" id="3.20.20.140">
    <property type="entry name" value="Metal-dependent hydrolases"/>
    <property type="match status" value="1"/>
</dbReference>
<dbReference type="GO" id="GO:0046872">
    <property type="term" value="F:metal ion binding"/>
    <property type="evidence" value="ECO:0007669"/>
    <property type="project" value="UniProtKB-KW"/>
</dbReference>
<name>D1NSH6_9BIFI</name>
<dbReference type="InterPro" id="IPR006680">
    <property type="entry name" value="Amidohydro-rel"/>
</dbReference>
<dbReference type="InterPro" id="IPR032466">
    <property type="entry name" value="Metal_Hydrolase"/>
</dbReference>
<evidence type="ECO:0000256" key="2">
    <source>
        <dbReference type="ARBA" id="ARBA00002368"/>
    </source>
</evidence>
<reference evidence="8 10" key="1">
    <citation type="submission" date="2009-11" db="EMBL/GenBank/DDBJ databases">
        <authorList>
            <person name="Weinstock G."/>
            <person name="Sodergren E."/>
            <person name="Clifton S."/>
            <person name="Fulton L."/>
            <person name="Fulton B."/>
            <person name="Courtney L."/>
            <person name="Fronick C."/>
            <person name="Harrison M."/>
            <person name="Strong C."/>
            <person name="Farmer C."/>
            <person name="Delahaunty K."/>
            <person name="Markovic C."/>
            <person name="Hall O."/>
            <person name="Minx P."/>
            <person name="Tomlinson C."/>
            <person name="Mitreva M."/>
            <person name="Nelson J."/>
            <person name="Hou S."/>
            <person name="Wollam A."/>
            <person name="Pepin K.H."/>
            <person name="Johnson M."/>
            <person name="Bhonagiri V."/>
            <person name="Nash W.E."/>
            <person name="Warren W."/>
            <person name="Chinwalla A."/>
            <person name="Mardis E.R."/>
            <person name="Wilson R.K."/>
        </authorList>
    </citation>
    <scope>NUCLEOTIDE SEQUENCE [LARGE SCALE GENOMIC DNA]</scope>
    <source>
        <strain evidence="8 10">DSM 20093</strain>
    </source>
</reference>
<reference evidence="9 11" key="2">
    <citation type="submission" date="2014-03" db="EMBL/GenBank/DDBJ databases">
        <title>Genomics of Bifidobacteria.</title>
        <authorList>
            <person name="Ventura M."/>
            <person name="Milani C."/>
            <person name="Lugli G.A."/>
        </authorList>
    </citation>
    <scope>NUCLEOTIDE SEQUENCE [LARGE SCALE GENOMIC DNA]</scope>
    <source>
        <strain evidence="9 11">LMG 11596</strain>
    </source>
</reference>
<dbReference type="PANTHER" id="PTHR43668:SF2">
    <property type="entry name" value="ALLANTOINASE"/>
    <property type="match status" value="1"/>
</dbReference>
<evidence type="ECO:0000256" key="3">
    <source>
        <dbReference type="ARBA" id="ARBA00010286"/>
    </source>
</evidence>
<evidence type="ECO:0000256" key="6">
    <source>
        <dbReference type="ARBA" id="ARBA00022975"/>
    </source>
</evidence>
<dbReference type="GO" id="GO:0005737">
    <property type="term" value="C:cytoplasm"/>
    <property type="evidence" value="ECO:0007669"/>
    <property type="project" value="TreeGrafter"/>
</dbReference>
<dbReference type="STRING" id="561180.BIFGAL_02733"/>
<keyword evidence="11" id="KW-1185">Reference proteome</keyword>
<organism evidence="8 10">
    <name type="scientific">Bifidobacterium gallicum DSM 20093 = LMG 11596</name>
    <dbReference type="NCBI Taxonomy" id="561180"/>
    <lineage>
        <taxon>Bacteria</taxon>
        <taxon>Bacillati</taxon>
        <taxon>Actinomycetota</taxon>
        <taxon>Actinomycetes</taxon>
        <taxon>Bifidobacteriales</taxon>
        <taxon>Bifidobacteriaceae</taxon>
        <taxon>Bifidobacterium</taxon>
    </lineage>
</organism>
<evidence type="ECO:0000256" key="1">
    <source>
        <dbReference type="ARBA" id="ARBA00001947"/>
    </source>
</evidence>
<dbReference type="GO" id="GO:0004038">
    <property type="term" value="F:allantoinase activity"/>
    <property type="evidence" value="ECO:0007669"/>
    <property type="project" value="TreeGrafter"/>
</dbReference>
<comment type="similarity">
    <text evidence="3">Belongs to the metallo-dependent hydrolases superfamily. DHOase family. Class I DHOase subfamily.</text>
</comment>
<sequence>MALTLTNIRVWNTGERIDLVVPTATRTAEGQDVADLAIDATAFTLAPGLADPHVHFRDPGQTYKEDMMTGTRAAASGGYTQVLIMPNTEPAMDGRPVVEGQPGAQEVLDAGCINVIDYLQQYDTIHDVQLPVHYDLCVSATKGRAGAASIDAADIRPYLRANAAQHTAAQLAHPVTAVSDDGAAVPTAVLDDVFATIEDLGLYLIEHCEHHDTGAVNDGPVARELGVPGIAEDTELAIVARDIEHARRTGLHVHFQHISTAIAFDAIRQAKAEGLPVTCETAPHYIALCDESLLEYGTLAKMNPPLRSAADRQAVLDAIADGTVDMIATDHAPHTLEEKQLGFLDAPNGIIGLECAYGVCHQALVSTGIITEERLIELMSVNPHQLMGRQAVDIPALLEQHGSELVGLPRRRLDLTTMEDTARVDMVVLDTQCSWSVQPDEFLSKARNTPFAGWQVTGRPMATIVDGQATFTRIPGTAPLFAVAQGIQQEEEQHG</sequence>
<dbReference type="GO" id="GO:0006221">
    <property type="term" value="P:pyrimidine nucleotide biosynthetic process"/>
    <property type="evidence" value="ECO:0007669"/>
    <property type="project" value="UniProtKB-KW"/>
</dbReference>
<keyword evidence="6" id="KW-0665">Pyrimidine biosynthesis</keyword>
<evidence type="ECO:0000259" key="7">
    <source>
        <dbReference type="Pfam" id="PF01979"/>
    </source>
</evidence>
<dbReference type="OrthoDB" id="9803027at2"/>